<dbReference type="EMBL" id="KZ819634">
    <property type="protein sequence ID" value="PWN93106.1"/>
    <property type="molecule type" value="Genomic_DNA"/>
</dbReference>
<feature type="domain" description="ABC transporter" evidence="11">
    <location>
        <begin position="844"/>
        <end position="1081"/>
    </location>
</feature>
<evidence type="ECO:0008006" key="15">
    <source>
        <dbReference type="Google" id="ProtNLM"/>
    </source>
</evidence>
<dbReference type="OrthoDB" id="6500128at2759"/>
<feature type="region of interest" description="Disordered" evidence="9">
    <location>
        <begin position="1608"/>
        <end position="1627"/>
    </location>
</feature>
<feature type="transmembrane region" description="Helical" evidence="10">
    <location>
        <begin position="254"/>
        <end position="277"/>
    </location>
</feature>
<dbReference type="InterPro" id="IPR050173">
    <property type="entry name" value="ABC_transporter_C-like"/>
</dbReference>
<sequence>METLPIQSPVLHAESPLPFALLAAGPSPHQALASYLSAFAATEASSTANYDPFVSPAFSALRLAPASLLLVALLLRFVPSWHHWAPRIVVRAFEVLSPFVTDDDLIEVDQQRWNAEAQRDSRRGPSYLLRRGAILDQDFDVAQYDDGIGFEKQRRRNAAISTIALVETTAWTSLAAYTFSQNLEQPSQTRIFFSPAFISTSWALTWLFVLLRFFVSPPMTPPLFVLLVTLLQLINAAVRLLEFLPLYVGSPGDLPWASIVADTIDLIACLTVVQIILSMPVHAGGIHSQVPRRERQRLVTGEVVEETEDIKKDYELCPTTPEDYASLISTLTYTWMHPIQALSLKRPLLPADVWRLRSINDTRILSANFAKTAYVDNDEAGADGRREKRSLRRRLLIANANDIALDFFYKICGVTLAYAGPALMNQILQCVTDAAAAEQQTGFWVLTADGFTRPVKDAAKLDTQAVWTPRQKAFVLALVSLVFTFIRYVAELKNFHHARQVGLRLRSILVVEMFEKALKRRNISGGSSDEGGKDGKRSVSTASSAQESDSREVDGDGEEEEEEEEEEHESAPLLGSNGKENGKAKKTEHIKDIRKREEEDKEKDESSRQADVGKVVNMMASDINRLLRLGCDSHQLYGAPLELVISTVFLYRLMGWSSIVGFLLMALATPMTYYLGKKLTKLQRAWKEATDRRISLVAELITAIRFVKLQGTEERWKERVLESRRVELHKLLAQRLSSLGLTVLFVAMPITCELVTFYIYVVVQGRAMTVPVAFTAITLFEMARTPLSTIPTFIMNILESIVSVRRLEAFLSEEEVEDAMSSLKARANNANQHRSTSEVGRAPLRVLNGHFSWINPAEVKANQKPFSLVDISLSFPTDGLSVIVGPTASGKSSMLAALLGEMKRDSGTVELERFSCMGDSLVSFAGQTPWLEAGKSIKANITFVTPFDEERYNKVLDACALRDDLGELEDGDETRVSKETLSGGQKARLCLARALYHRSHTVLLDDVLAAVDTRVQRYLYQRALTGPLAQNRRVILVTHHLHLVLPSVDYLVILRQGHIEAAGTVEEVRSKGHDLETITSSVDDDSQEAKTKEDDSTKEKDDSKAKGEVKKDSEGKDKKARLLYDLEKRTEGNARFKSYWLYISVSNYWGWAFLMLLSVLVRLLKAGEPYWLKVWGEASQRTRQSMLGIMPDFPPAEGHEFFYLSVYASIGYIYVAIISVRFIFLYVICLKASKILYDRLLSRVLRARMRFFDSNPTGRILQRFNLDINILDSVLPSTIIYFIALLLAFLSQLIIVVVIVPGFLIPAGLGMALTIWGVQGYFRSTMYMQRIESTSTSPLYTAFTQILEGLTTVRAFGSESYFLDHMQTINAITSSQWWAICTIEVWLSFRAQVASGLSVFVATTLALSGAVSPGSAGMVISAASLLTTFAYNLTSMYKNLSNHTNSLERVAEYIDLDQEAPLKVEGAAIPAAWPTSTGGILVENLRLRYADDLPEVLHGVSFEVKPREKVAIVGRTGSGKTSLTAALLRAVEPSNKIGGINGDGEAKIVIDGIDVLRCGLEYRARLAVVPQDPVLFSGTVRENLDTFGEYSDDECRAALLQVQGSSLQTTSTSSASSSPSPSTPMQVDVDDAPVSEVVPGQLLELGTVVAPGGTNFSAGQAQLLSLARALLKQSKVVILDEATSSTDFETDARIQEAIRGLKDSIILTVAHRLGSVIDYDRILVLSNGNIVEFDTPANLLRNSEGHFNMLCRQAGQTTYHQLCTAAGVEPI</sequence>
<dbReference type="InterPro" id="IPR036640">
    <property type="entry name" value="ABC1_TM_sf"/>
</dbReference>
<dbReference type="CDD" id="cd18596">
    <property type="entry name" value="ABC_6TM_VMR1_D1_like"/>
    <property type="match status" value="1"/>
</dbReference>
<keyword evidence="5" id="KW-0547">Nucleotide-binding</keyword>
<feature type="transmembrane region" description="Helical" evidence="10">
    <location>
        <begin position="473"/>
        <end position="490"/>
    </location>
</feature>
<dbReference type="InterPro" id="IPR003439">
    <property type="entry name" value="ABC_transporter-like_ATP-bd"/>
</dbReference>
<reference evidence="13 14" key="1">
    <citation type="journal article" date="2018" name="Mol. Biol. Evol.">
        <title>Broad Genomic Sampling Reveals a Smut Pathogenic Ancestry of the Fungal Clade Ustilaginomycotina.</title>
        <authorList>
            <person name="Kijpornyongpan T."/>
            <person name="Mondo S.J."/>
            <person name="Barry K."/>
            <person name="Sandor L."/>
            <person name="Lee J."/>
            <person name="Lipzen A."/>
            <person name="Pangilinan J."/>
            <person name="LaButti K."/>
            <person name="Hainaut M."/>
            <person name="Henrissat B."/>
            <person name="Grigoriev I.V."/>
            <person name="Spatafora J.W."/>
            <person name="Aime M.C."/>
        </authorList>
    </citation>
    <scope>NUCLEOTIDE SEQUENCE [LARGE SCALE GENOMIC DNA]</scope>
    <source>
        <strain evidence="13 14">MCA 4198</strain>
    </source>
</reference>
<evidence type="ECO:0000256" key="4">
    <source>
        <dbReference type="ARBA" id="ARBA00022737"/>
    </source>
</evidence>
<feature type="transmembrane region" description="Helical" evidence="10">
    <location>
        <begin position="1139"/>
        <end position="1164"/>
    </location>
</feature>
<dbReference type="GO" id="GO:0016887">
    <property type="term" value="F:ATP hydrolysis activity"/>
    <property type="evidence" value="ECO:0007669"/>
    <property type="project" value="InterPro"/>
</dbReference>
<feature type="compositionally biased region" description="Low complexity" evidence="9">
    <location>
        <begin position="1608"/>
        <end position="1624"/>
    </location>
</feature>
<feature type="domain" description="ABC transporter" evidence="11">
    <location>
        <begin position="1480"/>
        <end position="1752"/>
    </location>
</feature>
<evidence type="ECO:0000256" key="3">
    <source>
        <dbReference type="ARBA" id="ARBA00022692"/>
    </source>
</evidence>
<dbReference type="InParanoid" id="A0A316YVN5"/>
<dbReference type="Gene3D" id="3.40.50.300">
    <property type="entry name" value="P-loop containing nucleotide triphosphate hydrolases"/>
    <property type="match status" value="2"/>
</dbReference>
<dbReference type="RefSeq" id="XP_025380304.1">
    <property type="nucleotide sequence ID" value="XM_025520379.1"/>
</dbReference>
<feature type="compositionally biased region" description="Basic and acidic residues" evidence="9">
    <location>
        <begin position="580"/>
        <end position="608"/>
    </location>
</feature>
<name>A0A316YVN5_9BASI</name>
<dbReference type="PANTHER" id="PTHR24223">
    <property type="entry name" value="ATP-BINDING CASSETTE SUB-FAMILY C"/>
    <property type="match status" value="1"/>
</dbReference>
<feature type="compositionally biased region" description="Basic and acidic residues" evidence="9">
    <location>
        <begin position="1087"/>
        <end position="1112"/>
    </location>
</feature>
<feature type="transmembrane region" description="Helical" evidence="10">
    <location>
        <begin position="1201"/>
        <end position="1229"/>
    </location>
</feature>
<evidence type="ECO:0000259" key="12">
    <source>
        <dbReference type="PROSITE" id="PS50929"/>
    </source>
</evidence>
<evidence type="ECO:0000256" key="10">
    <source>
        <dbReference type="SAM" id="Phobius"/>
    </source>
</evidence>
<dbReference type="Pfam" id="PF00005">
    <property type="entry name" value="ABC_tran"/>
    <property type="match status" value="2"/>
</dbReference>
<feature type="domain" description="ABC transmembrane type-1" evidence="12">
    <location>
        <begin position="612"/>
        <end position="799"/>
    </location>
</feature>
<dbReference type="CDD" id="cd18604">
    <property type="entry name" value="ABC_6TM_VMR1_D2_like"/>
    <property type="match status" value="1"/>
</dbReference>
<comment type="subcellular location">
    <subcellularLocation>
        <location evidence="1">Membrane</location>
        <topology evidence="1">Multi-pass membrane protein</topology>
    </subcellularLocation>
</comment>
<feature type="transmembrane region" description="Helical" evidence="10">
    <location>
        <begin position="659"/>
        <end position="676"/>
    </location>
</feature>
<organism evidence="13 14">
    <name type="scientific">Acaromyces ingoldii</name>
    <dbReference type="NCBI Taxonomy" id="215250"/>
    <lineage>
        <taxon>Eukaryota</taxon>
        <taxon>Fungi</taxon>
        <taxon>Dikarya</taxon>
        <taxon>Basidiomycota</taxon>
        <taxon>Ustilaginomycotina</taxon>
        <taxon>Exobasidiomycetes</taxon>
        <taxon>Exobasidiales</taxon>
        <taxon>Cryptobasidiaceae</taxon>
        <taxon>Acaromyces</taxon>
    </lineage>
</organism>
<evidence type="ECO:0000259" key="11">
    <source>
        <dbReference type="PROSITE" id="PS50893"/>
    </source>
</evidence>
<keyword evidence="3 10" id="KW-0812">Transmembrane</keyword>
<dbReference type="Pfam" id="PF00664">
    <property type="entry name" value="ABC_membrane"/>
    <property type="match status" value="2"/>
</dbReference>
<dbReference type="SMART" id="SM00382">
    <property type="entry name" value="AAA"/>
    <property type="match status" value="2"/>
</dbReference>
<dbReference type="PROSITE" id="PS00211">
    <property type="entry name" value="ABC_TRANSPORTER_1"/>
    <property type="match status" value="2"/>
</dbReference>
<evidence type="ECO:0000313" key="14">
    <source>
        <dbReference type="Proteomes" id="UP000245768"/>
    </source>
</evidence>
<keyword evidence="7 10" id="KW-1133">Transmembrane helix</keyword>
<feature type="transmembrane region" description="Helical" evidence="10">
    <location>
        <begin position="191"/>
        <end position="211"/>
    </location>
</feature>
<dbReference type="SUPFAM" id="SSF90123">
    <property type="entry name" value="ABC transporter transmembrane region"/>
    <property type="match status" value="2"/>
</dbReference>
<keyword evidence="6" id="KW-0067">ATP-binding</keyword>
<dbReference type="PROSITE" id="PS50929">
    <property type="entry name" value="ABC_TM1F"/>
    <property type="match status" value="2"/>
</dbReference>
<evidence type="ECO:0000256" key="6">
    <source>
        <dbReference type="ARBA" id="ARBA00022840"/>
    </source>
</evidence>
<dbReference type="SUPFAM" id="SSF52540">
    <property type="entry name" value="P-loop containing nucleoside triphosphate hydrolases"/>
    <property type="match status" value="2"/>
</dbReference>
<dbReference type="InterPro" id="IPR027417">
    <property type="entry name" value="P-loop_NTPase"/>
</dbReference>
<dbReference type="STRING" id="215250.A0A316YVN5"/>
<feature type="compositionally biased region" description="Acidic residues" evidence="9">
    <location>
        <begin position="555"/>
        <end position="568"/>
    </location>
</feature>
<dbReference type="Proteomes" id="UP000245768">
    <property type="component" value="Unassembled WGS sequence"/>
</dbReference>
<dbReference type="CDD" id="cd03250">
    <property type="entry name" value="ABCC_MRP_domain1"/>
    <property type="match status" value="1"/>
</dbReference>
<feature type="region of interest" description="Disordered" evidence="9">
    <location>
        <begin position="522"/>
        <end position="612"/>
    </location>
</feature>
<feature type="transmembrane region" description="Helical" evidence="10">
    <location>
        <begin position="1279"/>
        <end position="1299"/>
    </location>
</feature>
<dbReference type="PANTHER" id="PTHR24223:SF415">
    <property type="entry name" value="FI20190P1"/>
    <property type="match status" value="1"/>
</dbReference>
<gene>
    <name evidence="13" type="ORF">FA10DRAFT_263807</name>
</gene>
<keyword evidence="14" id="KW-1185">Reference proteome</keyword>
<dbReference type="GO" id="GO:0016020">
    <property type="term" value="C:membrane"/>
    <property type="evidence" value="ECO:0007669"/>
    <property type="project" value="UniProtKB-SubCell"/>
</dbReference>
<dbReference type="GO" id="GO:0005524">
    <property type="term" value="F:ATP binding"/>
    <property type="evidence" value="ECO:0007669"/>
    <property type="project" value="UniProtKB-KW"/>
</dbReference>
<dbReference type="Gene3D" id="1.20.1560.10">
    <property type="entry name" value="ABC transporter type 1, transmembrane domain"/>
    <property type="match status" value="2"/>
</dbReference>
<feature type="transmembrane region" description="Helical" evidence="10">
    <location>
        <begin position="395"/>
        <end position="419"/>
    </location>
</feature>
<dbReference type="FunFam" id="1.20.1560.10:FF:000013">
    <property type="entry name" value="ABC transporter C family member 2"/>
    <property type="match status" value="1"/>
</dbReference>
<evidence type="ECO:0000313" key="13">
    <source>
        <dbReference type="EMBL" id="PWN93106.1"/>
    </source>
</evidence>
<dbReference type="GeneID" id="37042295"/>
<evidence type="ECO:0000256" key="9">
    <source>
        <dbReference type="SAM" id="MobiDB-lite"/>
    </source>
</evidence>
<feature type="transmembrane region" description="Helical" evidence="10">
    <location>
        <begin position="1305"/>
        <end position="1322"/>
    </location>
</feature>
<dbReference type="PROSITE" id="PS50893">
    <property type="entry name" value="ABC_TRANSPORTER_2"/>
    <property type="match status" value="2"/>
</dbReference>
<feature type="transmembrane region" description="Helical" evidence="10">
    <location>
        <begin position="1393"/>
        <end position="1410"/>
    </location>
</feature>
<dbReference type="InterPro" id="IPR003593">
    <property type="entry name" value="AAA+_ATPase"/>
</dbReference>
<protein>
    <recommendedName>
        <fullName evidence="15">P-loop containing nucleoside triphosphate hydrolase protein</fullName>
    </recommendedName>
</protein>
<keyword evidence="4" id="KW-0677">Repeat</keyword>
<keyword evidence="2" id="KW-0813">Transport</keyword>
<proteinExistence type="predicted"/>
<dbReference type="InterPro" id="IPR017871">
    <property type="entry name" value="ABC_transporter-like_CS"/>
</dbReference>
<evidence type="ECO:0000256" key="5">
    <source>
        <dbReference type="ARBA" id="ARBA00022741"/>
    </source>
</evidence>
<evidence type="ECO:0000256" key="8">
    <source>
        <dbReference type="ARBA" id="ARBA00023136"/>
    </source>
</evidence>
<feature type="transmembrane region" description="Helical" evidence="10">
    <location>
        <begin position="223"/>
        <end position="248"/>
    </location>
</feature>
<evidence type="ECO:0000256" key="1">
    <source>
        <dbReference type="ARBA" id="ARBA00004141"/>
    </source>
</evidence>
<evidence type="ECO:0000256" key="7">
    <source>
        <dbReference type="ARBA" id="ARBA00022989"/>
    </source>
</evidence>
<dbReference type="CDD" id="cd03244">
    <property type="entry name" value="ABCC_MRP_domain2"/>
    <property type="match status" value="1"/>
</dbReference>
<dbReference type="InterPro" id="IPR011527">
    <property type="entry name" value="ABC1_TM_dom"/>
</dbReference>
<evidence type="ECO:0000256" key="2">
    <source>
        <dbReference type="ARBA" id="ARBA00022448"/>
    </source>
</evidence>
<feature type="region of interest" description="Disordered" evidence="9">
    <location>
        <begin position="1076"/>
        <end position="1112"/>
    </location>
</feature>
<feature type="domain" description="ABC transmembrane type-1" evidence="12">
    <location>
        <begin position="1152"/>
        <end position="1442"/>
    </location>
</feature>
<accession>A0A316YVN5</accession>
<keyword evidence="8 10" id="KW-0472">Membrane</keyword>
<dbReference type="GO" id="GO:0140359">
    <property type="term" value="F:ABC-type transporter activity"/>
    <property type="evidence" value="ECO:0007669"/>
    <property type="project" value="InterPro"/>
</dbReference>